<gene>
    <name evidence="2" type="ORF">HER12_02060</name>
</gene>
<evidence type="ECO:0000256" key="1">
    <source>
        <dbReference type="SAM" id="Phobius"/>
    </source>
</evidence>
<dbReference type="EMBL" id="JAAVVK010000002">
    <property type="protein sequence ID" value="NKE38537.1"/>
    <property type="molecule type" value="Genomic_DNA"/>
</dbReference>
<evidence type="ECO:0000313" key="3">
    <source>
        <dbReference type="Proteomes" id="UP000584587"/>
    </source>
</evidence>
<proteinExistence type="predicted"/>
<protein>
    <submittedName>
        <fullName evidence="2">Uncharacterized protein</fullName>
    </submittedName>
</protein>
<feature type="transmembrane region" description="Helical" evidence="1">
    <location>
        <begin position="44"/>
        <end position="65"/>
    </location>
</feature>
<dbReference type="AlphaFoldDB" id="A0A846U503"/>
<dbReference type="Proteomes" id="UP000584587">
    <property type="component" value="Unassembled WGS sequence"/>
</dbReference>
<evidence type="ECO:0000313" key="2">
    <source>
        <dbReference type="EMBL" id="NKE38537.1"/>
    </source>
</evidence>
<keyword evidence="3" id="KW-1185">Reference proteome</keyword>
<accession>A0A846U503</accession>
<reference evidence="2 3" key="1">
    <citation type="submission" date="2020-04" db="EMBL/GenBank/DDBJ databases">
        <title>Complete genome sequence of Spiroplasma platyhelix ATCC 51748, an insect isolate.</title>
        <authorList>
            <person name="Green E.A."/>
            <person name="Klassen J.L."/>
        </authorList>
    </citation>
    <scope>NUCLEOTIDE SEQUENCE [LARGE SCALE GENOMIC DNA]</scope>
    <source>
        <strain evidence="2 3">PALS-1</strain>
    </source>
</reference>
<organism evidence="2 3">
    <name type="scientific">Spiroplasma platyhelix PALS-1</name>
    <dbReference type="NCBI Taxonomy" id="1276218"/>
    <lineage>
        <taxon>Bacteria</taxon>
        <taxon>Bacillati</taxon>
        <taxon>Mycoplasmatota</taxon>
        <taxon>Mollicutes</taxon>
        <taxon>Entomoplasmatales</taxon>
        <taxon>Spiroplasmataceae</taxon>
        <taxon>Spiroplasma</taxon>
    </lineage>
</organism>
<comment type="caution">
    <text evidence="2">The sequence shown here is derived from an EMBL/GenBank/DDBJ whole genome shotgun (WGS) entry which is preliminary data.</text>
</comment>
<feature type="transmembrane region" description="Helical" evidence="1">
    <location>
        <begin position="12"/>
        <end position="32"/>
    </location>
</feature>
<dbReference type="RefSeq" id="WP_168105019.1">
    <property type="nucleotide sequence ID" value="NZ_CP051215.1"/>
</dbReference>
<keyword evidence="1" id="KW-0472">Membrane</keyword>
<keyword evidence="1" id="KW-1133">Transmembrane helix</keyword>
<name>A0A846U503_9MOLU</name>
<sequence length="68" mass="8016">MTYFNAKGKNWVLMFHALLTNLIANIPFLILFAETELVISVNVITWVFSLTQVIAWLLMILFIYFEFK</sequence>
<keyword evidence="1" id="KW-0812">Transmembrane</keyword>